<proteinExistence type="predicted"/>
<feature type="transmembrane region" description="Helical" evidence="1">
    <location>
        <begin position="69"/>
        <end position="89"/>
    </location>
</feature>
<dbReference type="RefSeq" id="WP_058387661.1">
    <property type="nucleotide sequence ID" value="NZ_LNXW01000013.1"/>
</dbReference>
<protein>
    <submittedName>
        <fullName evidence="2">Transmembrane protein</fullName>
    </submittedName>
</protein>
<dbReference type="EMBL" id="LNXW01000013">
    <property type="protein sequence ID" value="KTC79508.1"/>
    <property type="molecule type" value="Genomic_DNA"/>
</dbReference>
<evidence type="ECO:0000313" key="3">
    <source>
        <dbReference type="Proteomes" id="UP000054921"/>
    </source>
</evidence>
<feature type="transmembrane region" description="Helical" evidence="1">
    <location>
        <begin position="126"/>
        <end position="148"/>
    </location>
</feature>
<keyword evidence="1" id="KW-1133">Transmembrane helix</keyword>
<keyword evidence="1" id="KW-0472">Membrane</keyword>
<comment type="caution">
    <text evidence="2">The sequence shown here is derived from an EMBL/GenBank/DDBJ whole genome shotgun (WGS) entry which is preliminary data.</text>
</comment>
<dbReference type="STRING" id="28084.Lche_1528"/>
<evidence type="ECO:0000256" key="1">
    <source>
        <dbReference type="SAM" id="Phobius"/>
    </source>
</evidence>
<evidence type="ECO:0000313" key="2">
    <source>
        <dbReference type="EMBL" id="KTC79508.1"/>
    </source>
</evidence>
<feature type="transmembrane region" description="Helical" evidence="1">
    <location>
        <begin position="12"/>
        <end position="34"/>
    </location>
</feature>
<sequence length="152" mass="17259">MEQDRFSSNSKLYILGMICLVLCLGLFFFSLYILPYLAWGLNYNVPAIILDLLSSLQDDYNYSVGASKVIAWLIFFVPSMITGLISYFVSNYIDNNLYKSELNTKEEQETPPSKQIGKEIRESAGFGLKILGLMILIVLVIFLLQYLIQSTS</sequence>
<dbReference type="PATRIC" id="fig|28084.5.peg.1660"/>
<organism evidence="2 3">
    <name type="scientific">Legionella cherrii</name>
    <dbReference type="NCBI Taxonomy" id="28084"/>
    <lineage>
        <taxon>Bacteria</taxon>
        <taxon>Pseudomonadati</taxon>
        <taxon>Pseudomonadota</taxon>
        <taxon>Gammaproteobacteria</taxon>
        <taxon>Legionellales</taxon>
        <taxon>Legionellaceae</taxon>
        <taxon>Legionella</taxon>
    </lineage>
</organism>
<name>A0A0W0S8W0_9GAMM</name>
<gene>
    <name evidence="2" type="ORF">Lche_1528</name>
</gene>
<dbReference type="Proteomes" id="UP000054921">
    <property type="component" value="Unassembled WGS sequence"/>
</dbReference>
<keyword evidence="1 2" id="KW-0812">Transmembrane</keyword>
<dbReference type="OrthoDB" id="5639325at2"/>
<dbReference type="AlphaFoldDB" id="A0A0W0S8W0"/>
<reference evidence="2 3" key="1">
    <citation type="submission" date="2015-11" db="EMBL/GenBank/DDBJ databases">
        <title>Genomic analysis of 38 Legionella species identifies large and diverse effector repertoires.</title>
        <authorList>
            <person name="Burstein D."/>
            <person name="Amaro F."/>
            <person name="Zusman T."/>
            <person name="Lifshitz Z."/>
            <person name="Cohen O."/>
            <person name="Gilbert J.A."/>
            <person name="Pupko T."/>
            <person name="Shuman H.A."/>
            <person name="Segal G."/>
        </authorList>
    </citation>
    <scope>NUCLEOTIDE SEQUENCE [LARGE SCALE GENOMIC DNA]</scope>
    <source>
        <strain evidence="2 3">ORW</strain>
    </source>
</reference>
<accession>A0A0W0S8W0</accession>